<reference evidence="5 6" key="1">
    <citation type="submission" date="2023-07" db="EMBL/GenBank/DDBJ databases">
        <title>Genomic Encyclopedia of Type Strains, Phase IV (KMG-IV): sequencing the most valuable type-strain genomes for metagenomic binning, comparative biology and taxonomic classification.</title>
        <authorList>
            <person name="Goeker M."/>
        </authorList>
    </citation>
    <scope>NUCLEOTIDE SEQUENCE [LARGE SCALE GENOMIC DNA]</scope>
    <source>
        <strain evidence="5 6">DSM 19619</strain>
    </source>
</reference>
<evidence type="ECO:0000256" key="2">
    <source>
        <dbReference type="ARBA" id="ARBA00008520"/>
    </source>
</evidence>
<comment type="caution">
    <text evidence="5">The sequence shown here is derived from an EMBL/GenBank/DDBJ whole genome shotgun (WGS) entry which is preliminary data.</text>
</comment>
<comment type="subcellular location">
    <subcellularLocation>
        <location evidence="1">Periplasm</location>
    </subcellularLocation>
</comment>
<keyword evidence="4" id="KW-0732">Signal</keyword>
<protein>
    <submittedName>
        <fullName evidence="5">Sn-glycerol 3-phosphate transport system substrate-binding protein</fullName>
    </submittedName>
</protein>
<accession>A0ABU0JCA7</accession>
<keyword evidence="3" id="KW-0574">Periplasm</keyword>
<dbReference type="PANTHER" id="PTHR43649">
    <property type="entry name" value="ARABINOSE-BINDING PROTEIN-RELATED"/>
    <property type="match status" value="1"/>
</dbReference>
<dbReference type="Gene3D" id="3.40.190.10">
    <property type="entry name" value="Periplasmic binding protein-like II"/>
    <property type="match status" value="2"/>
</dbReference>
<dbReference type="InterPro" id="IPR050490">
    <property type="entry name" value="Bact_solute-bd_prot1"/>
</dbReference>
<proteinExistence type="inferred from homology"/>
<name>A0ABU0JCA7_9HYPH</name>
<organism evidence="5 6">
    <name type="scientific">Labrys wisconsinensis</name>
    <dbReference type="NCBI Taxonomy" id="425677"/>
    <lineage>
        <taxon>Bacteria</taxon>
        <taxon>Pseudomonadati</taxon>
        <taxon>Pseudomonadota</taxon>
        <taxon>Alphaproteobacteria</taxon>
        <taxon>Hyphomicrobiales</taxon>
        <taxon>Xanthobacteraceae</taxon>
        <taxon>Labrys</taxon>
    </lineage>
</organism>
<dbReference type="CDD" id="cd14748">
    <property type="entry name" value="PBP2_UgpB"/>
    <property type="match status" value="1"/>
</dbReference>
<dbReference type="Proteomes" id="UP001242480">
    <property type="component" value="Unassembled WGS sequence"/>
</dbReference>
<evidence type="ECO:0000313" key="5">
    <source>
        <dbReference type="EMBL" id="MDQ0471912.1"/>
    </source>
</evidence>
<dbReference type="SUPFAM" id="SSF53850">
    <property type="entry name" value="Periplasmic binding protein-like II"/>
    <property type="match status" value="1"/>
</dbReference>
<comment type="similarity">
    <text evidence="2">Belongs to the bacterial solute-binding protein 1 family.</text>
</comment>
<dbReference type="Pfam" id="PF13416">
    <property type="entry name" value="SBP_bac_8"/>
    <property type="match status" value="1"/>
</dbReference>
<dbReference type="EMBL" id="JAUSVX010000010">
    <property type="protein sequence ID" value="MDQ0471912.1"/>
    <property type="molecule type" value="Genomic_DNA"/>
</dbReference>
<gene>
    <name evidence="5" type="ORF">QO011_004939</name>
</gene>
<sequence>MTLLKSIAAAAALTALTATSTLAATAVDMFFPVPVDGALAKQMQVLVTRFNAEHPDIVVTAAYTGSYDETDVKTRAAIRAGKPPAVAIMSANFLTQYHIDDLIEPLDPLVQADGKTSDGFMDQFWPALHGNARIGGKIYGVPFHNSTPLLYYNADAFKEVGLDPDKPPVTWQDLVDDARKLTKRDGDKVTRWGFMIPGTYDILGWTMSALAMSNGGLYYNPEFGGEIYYDTPSMIGALTFVDDLVHKFKVTPEGTIPTPAMNNAFFGGQAAMIVSSTGSLSFIRQNMKANYRVAFIPRNVRNAVAIGGASLIIPKGNSPEREKAAWTLITWLTSPAVSGEWSRFTGYFAPNKAAYDLPEMKDFLAQHADAKVALDQLAYAKPWFATYNTVAVRKALEDQVQAMLSGKVTPVEAAKVAQANADKLMKPYVEETALNLPK</sequence>
<evidence type="ECO:0000313" key="6">
    <source>
        <dbReference type="Proteomes" id="UP001242480"/>
    </source>
</evidence>
<evidence type="ECO:0000256" key="4">
    <source>
        <dbReference type="SAM" id="SignalP"/>
    </source>
</evidence>
<feature type="chain" id="PRO_5046549650" evidence="4">
    <location>
        <begin position="24"/>
        <end position="438"/>
    </location>
</feature>
<evidence type="ECO:0000256" key="3">
    <source>
        <dbReference type="ARBA" id="ARBA00022764"/>
    </source>
</evidence>
<dbReference type="InterPro" id="IPR006059">
    <property type="entry name" value="SBP"/>
</dbReference>
<feature type="signal peptide" evidence="4">
    <location>
        <begin position="1"/>
        <end position="23"/>
    </location>
</feature>
<evidence type="ECO:0000256" key="1">
    <source>
        <dbReference type="ARBA" id="ARBA00004418"/>
    </source>
</evidence>
<keyword evidence="6" id="KW-1185">Reference proteome</keyword>
<dbReference type="PANTHER" id="PTHR43649:SF30">
    <property type="entry name" value="ABC TRANSPORTER SUBSTRATE-BINDING PROTEIN"/>
    <property type="match status" value="1"/>
</dbReference>
<dbReference type="RefSeq" id="WP_307277831.1">
    <property type="nucleotide sequence ID" value="NZ_JAUSVX010000010.1"/>
</dbReference>